<comment type="caution">
    <text evidence="2">The sequence shown here is derived from an EMBL/GenBank/DDBJ whole genome shotgun (WGS) entry which is preliminary data.</text>
</comment>
<keyword evidence="3" id="KW-1185">Reference proteome</keyword>
<name>A0AAD7DLX9_MYCRO</name>
<evidence type="ECO:0000313" key="2">
    <source>
        <dbReference type="EMBL" id="KAJ7693845.1"/>
    </source>
</evidence>
<organism evidence="2 3">
    <name type="scientific">Mycena rosella</name>
    <name type="common">Pink bonnet</name>
    <name type="synonym">Agaricus rosellus</name>
    <dbReference type="NCBI Taxonomy" id="1033263"/>
    <lineage>
        <taxon>Eukaryota</taxon>
        <taxon>Fungi</taxon>
        <taxon>Dikarya</taxon>
        <taxon>Basidiomycota</taxon>
        <taxon>Agaricomycotina</taxon>
        <taxon>Agaricomycetes</taxon>
        <taxon>Agaricomycetidae</taxon>
        <taxon>Agaricales</taxon>
        <taxon>Marasmiineae</taxon>
        <taxon>Mycenaceae</taxon>
        <taxon>Mycena</taxon>
    </lineage>
</organism>
<evidence type="ECO:0000256" key="1">
    <source>
        <dbReference type="SAM" id="MobiDB-lite"/>
    </source>
</evidence>
<accession>A0AAD7DLX9</accession>
<feature type="compositionally biased region" description="Polar residues" evidence="1">
    <location>
        <begin position="7"/>
        <end position="25"/>
    </location>
</feature>
<reference evidence="2" key="1">
    <citation type="submission" date="2023-03" db="EMBL/GenBank/DDBJ databases">
        <title>Massive genome expansion in bonnet fungi (Mycena s.s.) driven by repeated elements and novel gene families across ecological guilds.</title>
        <authorList>
            <consortium name="Lawrence Berkeley National Laboratory"/>
            <person name="Harder C.B."/>
            <person name="Miyauchi S."/>
            <person name="Viragh M."/>
            <person name="Kuo A."/>
            <person name="Thoen E."/>
            <person name="Andreopoulos B."/>
            <person name="Lu D."/>
            <person name="Skrede I."/>
            <person name="Drula E."/>
            <person name="Henrissat B."/>
            <person name="Morin E."/>
            <person name="Kohler A."/>
            <person name="Barry K."/>
            <person name="LaButti K."/>
            <person name="Morin E."/>
            <person name="Salamov A."/>
            <person name="Lipzen A."/>
            <person name="Mereny Z."/>
            <person name="Hegedus B."/>
            <person name="Baldrian P."/>
            <person name="Stursova M."/>
            <person name="Weitz H."/>
            <person name="Taylor A."/>
            <person name="Grigoriev I.V."/>
            <person name="Nagy L.G."/>
            <person name="Martin F."/>
            <person name="Kauserud H."/>
        </authorList>
    </citation>
    <scope>NUCLEOTIDE SEQUENCE</scope>
    <source>
        <strain evidence="2">CBHHK067</strain>
    </source>
</reference>
<dbReference type="EMBL" id="JARKIE010000044">
    <property type="protein sequence ID" value="KAJ7693845.1"/>
    <property type="molecule type" value="Genomic_DNA"/>
</dbReference>
<gene>
    <name evidence="2" type="ORF">B0H17DRAFT_1178782</name>
</gene>
<sequence>MDLDRTPTPTQRSEVGTDSNENTSLMDLDRTPAPIQHSELVVLMDWQTVSDQLESVSDSERATVTVPEKKLHTKFLGFPVTERWFAAVDLAHYYSAKKRNKTKKVFLPRNPSPTMKARLAWYQGEKEGGDLRGIRARKRFHLVAIAYRKNPFPAPASPYPNEVQMKRLVEFFGMEPQWVKDTKGKSPYGFEFDF</sequence>
<protein>
    <submittedName>
        <fullName evidence="2">Uncharacterized protein</fullName>
    </submittedName>
</protein>
<dbReference type="AlphaFoldDB" id="A0AAD7DLX9"/>
<dbReference type="Proteomes" id="UP001221757">
    <property type="component" value="Unassembled WGS sequence"/>
</dbReference>
<evidence type="ECO:0000313" key="3">
    <source>
        <dbReference type="Proteomes" id="UP001221757"/>
    </source>
</evidence>
<feature type="region of interest" description="Disordered" evidence="1">
    <location>
        <begin position="1"/>
        <end position="29"/>
    </location>
</feature>
<proteinExistence type="predicted"/>